<name>A0A6L8KHG2_9BURK</name>
<sequence length="280" mass="31851">MLALLGWQDAAWALDTYVLDMSSSKSSFSDSHTLRLVTAALEASSAKYGAYEFRVAPLRMERDRLLQEMLKGELVNLSGQVTSQEWEQKLIPIRIPIDKGISCYRIALIDGRNQDLFSTVRSLEQLRTFTLGTGRQWSLTATYKQAGFKVVEGATSAGLHSMLAAGRFQYFPRAIDEAIYEQAAYVPNFPTLSVERSFALYVPSPRYFFLGGGQKRLAQRLEYGMQQLIADGRFDHLFHEFYDGLIDKAGLRKRRIFRVDNPLLSPQTPLSNKAYWYSPY</sequence>
<organism evidence="1 2">
    <name type="scientific">Duganella flavida</name>
    <dbReference type="NCBI Taxonomy" id="2692175"/>
    <lineage>
        <taxon>Bacteria</taxon>
        <taxon>Pseudomonadati</taxon>
        <taxon>Pseudomonadota</taxon>
        <taxon>Betaproteobacteria</taxon>
        <taxon>Burkholderiales</taxon>
        <taxon>Oxalobacteraceae</taxon>
        <taxon>Telluria group</taxon>
        <taxon>Duganella</taxon>
    </lineage>
</organism>
<dbReference type="SUPFAM" id="SSF53850">
    <property type="entry name" value="Periplasmic binding protein-like II"/>
    <property type="match status" value="1"/>
</dbReference>
<comment type="caution">
    <text evidence="1">The sequence shown here is derived from an EMBL/GenBank/DDBJ whole genome shotgun (WGS) entry which is preliminary data.</text>
</comment>
<dbReference type="EMBL" id="WWCN01000014">
    <property type="protein sequence ID" value="MYM25242.1"/>
    <property type="molecule type" value="Genomic_DNA"/>
</dbReference>
<dbReference type="AlphaFoldDB" id="A0A6L8KHG2"/>
<reference evidence="1 2" key="1">
    <citation type="submission" date="2019-12" db="EMBL/GenBank/DDBJ databases">
        <title>Novel species isolated from a subtropical stream in China.</title>
        <authorList>
            <person name="Lu H."/>
        </authorList>
    </citation>
    <scope>NUCLEOTIDE SEQUENCE [LARGE SCALE GENOMIC DNA]</scope>
    <source>
        <strain evidence="1 2">FT135W</strain>
    </source>
</reference>
<evidence type="ECO:0008006" key="3">
    <source>
        <dbReference type="Google" id="ProtNLM"/>
    </source>
</evidence>
<protein>
    <recommendedName>
        <fullName evidence="3">Transporter substrate-binding domain-containing protein</fullName>
    </recommendedName>
</protein>
<evidence type="ECO:0000313" key="1">
    <source>
        <dbReference type="EMBL" id="MYM25242.1"/>
    </source>
</evidence>
<dbReference type="RefSeq" id="WP_161008688.1">
    <property type="nucleotide sequence ID" value="NZ_WWCN01000014.1"/>
</dbReference>
<keyword evidence="2" id="KW-1185">Reference proteome</keyword>
<evidence type="ECO:0000313" key="2">
    <source>
        <dbReference type="Proteomes" id="UP000479335"/>
    </source>
</evidence>
<dbReference type="Proteomes" id="UP000479335">
    <property type="component" value="Unassembled WGS sequence"/>
</dbReference>
<gene>
    <name evidence="1" type="ORF">GTP46_21665</name>
</gene>
<proteinExistence type="predicted"/>
<accession>A0A6L8KHG2</accession>